<dbReference type="Proteomes" id="UP000291404">
    <property type="component" value="Unassembled WGS sequence"/>
</dbReference>
<dbReference type="VEuPathDB" id="MicrosporidiaDB:CWI36_0242p0060"/>
<name>A0A4Q9LHQ7_9MICR</name>
<evidence type="ECO:0000256" key="1">
    <source>
        <dbReference type="SAM" id="SignalP"/>
    </source>
</evidence>
<keyword evidence="3" id="KW-1185">Reference proteome</keyword>
<dbReference type="VEuPathDB" id="MicrosporidiaDB:CWI39_0503p0010"/>
<feature type="signal peptide" evidence="1">
    <location>
        <begin position="1"/>
        <end position="15"/>
    </location>
</feature>
<accession>A0A4Q9LHQ7</accession>
<evidence type="ECO:0000313" key="3">
    <source>
        <dbReference type="Proteomes" id="UP000291404"/>
    </source>
</evidence>
<organism evidence="2 3">
    <name type="scientific">Hamiltosporidium magnivora</name>
    <dbReference type="NCBI Taxonomy" id="148818"/>
    <lineage>
        <taxon>Eukaryota</taxon>
        <taxon>Fungi</taxon>
        <taxon>Fungi incertae sedis</taxon>
        <taxon>Microsporidia</taxon>
        <taxon>Dubosqiidae</taxon>
        <taxon>Hamiltosporidium</taxon>
    </lineage>
</organism>
<proteinExistence type="predicted"/>
<evidence type="ECO:0000313" key="2">
    <source>
        <dbReference type="EMBL" id="TBU07678.1"/>
    </source>
</evidence>
<comment type="caution">
    <text evidence="2">The sequence shown here is derived from an EMBL/GenBank/DDBJ whole genome shotgun (WGS) entry which is preliminary data.</text>
</comment>
<protein>
    <submittedName>
        <fullName evidence="2">Uncharacterized protein</fullName>
    </submittedName>
</protein>
<feature type="chain" id="PRO_5020977101" evidence="1">
    <location>
        <begin position="16"/>
        <end position="180"/>
    </location>
</feature>
<dbReference type="AlphaFoldDB" id="A0A4Q9LHQ7"/>
<gene>
    <name evidence="2" type="ORF">CWI36_0242p0060</name>
</gene>
<keyword evidence="1" id="KW-0732">Signal</keyword>
<dbReference type="EMBL" id="PITI01000242">
    <property type="protein sequence ID" value="TBU07678.1"/>
    <property type="molecule type" value="Genomic_DNA"/>
</dbReference>
<sequence length="180" mass="21634">MYIFLLFINSFILSSDDINSKNQKYAFLDLKNGHLPEIKDNTFSTQMRARKYLQMRSDRYRNTSVSTDTNSEENNTVFSNDFYKRLLEDFMVLMIEKRKEIKNYITNLMEKCLIHEKYANRLYLIGQNIKDKIDLVFLFCNDFDMNSDKIEYEICRQLISKCKEDISLFQKSIEMLLNKK</sequence>
<reference evidence="2 3" key="1">
    <citation type="submission" date="2017-12" db="EMBL/GenBank/DDBJ databases">
        <authorList>
            <person name="Pombert J.-F."/>
            <person name="Haag K.L."/>
            <person name="Ebert D."/>
        </authorList>
    </citation>
    <scope>NUCLEOTIDE SEQUENCE [LARGE SCALE GENOMIC DNA]</scope>
    <source>
        <strain evidence="2">BE-OM-2</strain>
    </source>
</reference>